<organism evidence="3 4">
    <name type="scientific">Marilutibacter chinensis</name>
    <dbReference type="NCBI Taxonomy" id="2912247"/>
    <lineage>
        <taxon>Bacteria</taxon>
        <taxon>Pseudomonadati</taxon>
        <taxon>Pseudomonadota</taxon>
        <taxon>Gammaproteobacteria</taxon>
        <taxon>Lysobacterales</taxon>
        <taxon>Lysobacteraceae</taxon>
        <taxon>Marilutibacter</taxon>
    </lineage>
</organism>
<dbReference type="Proteomes" id="UP001430796">
    <property type="component" value="Unassembled WGS sequence"/>
</dbReference>
<dbReference type="PRINTS" id="PR00368">
    <property type="entry name" value="FADPNR"/>
</dbReference>
<name>A0ABS9I066_9GAMM</name>
<keyword evidence="2" id="KW-0560">Oxidoreductase</keyword>
<evidence type="ECO:0000256" key="1">
    <source>
        <dbReference type="ARBA" id="ARBA00022630"/>
    </source>
</evidence>
<evidence type="ECO:0000313" key="4">
    <source>
        <dbReference type="Proteomes" id="UP001430796"/>
    </source>
</evidence>
<dbReference type="InterPro" id="IPR036188">
    <property type="entry name" value="FAD/NAD-bd_sf"/>
</dbReference>
<keyword evidence="4" id="KW-1185">Reference proteome</keyword>
<comment type="caution">
    <text evidence="3">The sequence shown here is derived from an EMBL/GenBank/DDBJ whole genome shotgun (WGS) entry which is preliminary data.</text>
</comment>
<dbReference type="Pfam" id="PF13738">
    <property type="entry name" value="Pyr_redox_3"/>
    <property type="match status" value="1"/>
</dbReference>
<dbReference type="SUPFAM" id="SSF51905">
    <property type="entry name" value="FAD/NAD(P)-binding domain"/>
    <property type="match status" value="1"/>
</dbReference>
<gene>
    <name evidence="3" type="ORF">L3V18_18620</name>
</gene>
<reference evidence="3" key="2">
    <citation type="submission" date="2022-01" db="EMBL/GenBank/DDBJ databases">
        <authorList>
            <person name="Zhou L.Y."/>
        </authorList>
    </citation>
    <scope>NUCLEOTIDE SEQUENCE</scope>
    <source>
        <strain evidence="3">TLK-CK17</strain>
    </source>
</reference>
<keyword evidence="1" id="KW-0285">Flavoprotein</keyword>
<dbReference type="EMBL" id="JAKJPO010000022">
    <property type="protein sequence ID" value="MCF7223774.1"/>
    <property type="molecule type" value="Genomic_DNA"/>
</dbReference>
<proteinExistence type="predicted"/>
<dbReference type="PANTHER" id="PTHR48105">
    <property type="entry name" value="THIOREDOXIN REDUCTASE 1-RELATED-RELATED"/>
    <property type="match status" value="1"/>
</dbReference>
<dbReference type="RefSeq" id="WP_237056904.1">
    <property type="nucleotide sequence ID" value="NZ_JAKJPO010000022.1"/>
</dbReference>
<dbReference type="Gene3D" id="3.50.50.60">
    <property type="entry name" value="FAD/NAD(P)-binding domain"/>
    <property type="match status" value="2"/>
</dbReference>
<dbReference type="InterPro" id="IPR050097">
    <property type="entry name" value="Ferredoxin-NADP_redctase_2"/>
</dbReference>
<reference evidence="3" key="1">
    <citation type="submission" date="2022-01" db="EMBL/GenBank/DDBJ databases">
        <title>Lysobacter chinensis sp. nov., a bacterium isolated from cow dung compost.</title>
        <authorList>
            <person name="Liu Y."/>
        </authorList>
    </citation>
    <scope>NUCLEOTIDE SEQUENCE</scope>
    <source>
        <strain evidence="3">TLK-CK17</strain>
    </source>
</reference>
<protein>
    <submittedName>
        <fullName evidence="3">NAD(P)-binding domain-containing protein</fullName>
    </submittedName>
</protein>
<sequence length="353" mass="37536">MIVSEAMQASVVVIGAGPAGIDVALRLHRAGLRTVLVEGGELAATIQSWPPGTKMFSPKYRVVVGDLPFPPELTNRGHLTREQYVRYLNDAVRGSGLLVLTRHKVVSIQRDGFCFTVGMRAALGGPGPTRIRCRFVVLATGCMHTPVALRVPGENLSFVRSLPGMDFDAFKPETVCVIGGRHSAVEASLRFVEGGAAVTLVYRRKHLLGAAIKSWLYDEVIRRIEGGQIRFLESTEVTAFGAGGRISIRSNADGISGQLRCDLALVACGFTYDTSLLESSGVDVADGKPCVDASTFESNIEGVFVVGTAVAGQQQSGYTHDIDNVSGHGTLVANQILLRRLGGGSGVNISDAR</sequence>
<accession>A0ABS9I066</accession>
<evidence type="ECO:0000313" key="3">
    <source>
        <dbReference type="EMBL" id="MCF7223774.1"/>
    </source>
</evidence>
<dbReference type="PRINTS" id="PR00469">
    <property type="entry name" value="PNDRDTASEII"/>
</dbReference>
<evidence type="ECO:0000256" key="2">
    <source>
        <dbReference type="ARBA" id="ARBA00023002"/>
    </source>
</evidence>